<organism evidence="1 2">
    <name type="scientific">Asparagus officinalis</name>
    <name type="common">Garden asparagus</name>
    <dbReference type="NCBI Taxonomy" id="4686"/>
    <lineage>
        <taxon>Eukaryota</taxon>
        <taxon>Viridiplantae</taxon>
        <taxon>Streptophyta</taxon>
        <taxon>Embryophyta</taxon>
        <taxon>Tracheophyta</taxon>
        <taxon>Spermatophyta</taxon>
        <taxon>Magnoliopsida</taxon>
        <taxon>Liliopsida</taxon>
        <taxon>Asparagales</taxon>
        <taxon>Asparagaceae</taxon>
        <taxon>Asparagoideae</taxon>
        <taxon>Asparagus</taxon>
    </lineage>
</organism>
<evidence type="ECO:0000313" key="1">
    <source>
        <dbReference type="EMBL" id="ONK66256.1"/>
    </source>
</evidence>
<proteinExistence type="predicted"/>
<dbReference type="AlphaFoldDB" id="A0A5P1EK40"/>
<dbReference type="EMBL" id="CM007386">
    <property type="protein sequence ID" value="ONK66256.1"/>
    <property type="molecule type" value="Genomic_DNA"/>
</dbReference>
<gene>
    <name evidence="1" type="ORF">A4U43_C06F5830</name>
</gene>
<evidence type="ECO:0000313" key="2">
    <source>
        <dbReference type="Proteomes" id="UP000243459"/>
    </source>
</evidence>
<sequence length="103" mass="11030">MALKGSAFVNERGVGRWDSEIFGQGLKCSSKKNVNLVRNLEKGLKGRNGVAFSVLASGVNKETVQNKQDSASLNCHLAQTYNSGNGINFGDGFVEARALLVIE</sequence>
<protein>
    <submittedName>
        <fullName evidence="1">Uncharacterized protein</fullName>
    </submittedName>
</protein>
<accession>A0A5P1EK40</accession>
<dbReference type="Gramene" id="ONK66256">
    <property type="protein sequence ID" value="ONK66256"/>
    <property type="gene ID" value="A4U43_C06F5830"/>
</dbReference>
<name>A0A5P1EK40_ASPOF</name>
<reference evidence="2" key="1">
    <citation type="journal article" date="2017" name="Nat. Commun.">
        <title>The asparagus genome sheds light on the origin and evolution of a young Y chromosome.</title>
        <authorList>
            <person name="Harkess A."/>
            <person name="Zhou J."/>
            <person name="Xu C."/>
            <person name="Bowers J.E."/>
            <person name="Van der Hulst R."/>
            <person name="Ayyampalayam S."/>
            <person name="Mercati F."/>
            <person name="Riccardi P."/>
            <person name="McKain M.R."/>
            <person name="Kakrana A."/>
            <person name="Tang H."/>
            <person name="Ray J."/>
            <person name="Groenendijk J."/>
            <person name="Arikit S."/>
            <person name="Mathioni S.M."/>
            <person name="Nakano M."/>
            <person name="Shan H."/>
            <person name="Telgmann-Rauber A."/>
            <person name="Kanno A."/>
            <person name="Yue Z."/>
            <person name="Chen H."/>
            <person name="Li W."/>
            <person name="Chen Y."/>
            <person name="Xu X."/>
            <person name="Zhang Y."/>
            <person name="Luo S."/>
            <person name="Chen H."/>
            <person name="Gao J."/>
            <person name="Mao Z."/>
            <person name="Pires J.C."/>
            <person name="Luo M."/>
            <person name="Kudrna D."/>
            <person name="Wing R.A."/>
            <person name="Meyers B.C."/>
            <person name="Yi K."/>
            <person name="Kong H."/>
            <person name="Lavrijsen P."/>
            <person name="Sunseri F."/>
            <person name="Falavigna A."/>
            <person name="Ye Y."/>
            <person name="Leebens-Mack J.H."/>
            <person name="Chen G."/>
        </authorList>
    </citation>
    <scope>NUCLEOTIDE SEQUENCE [LARGE SCALE GENOMIC DNA]</scope>
    <source>
        <strain evidence="2">cv. DH0086</strain>
    </source>
</reference>
<keyword evidence="2" id="KW-1185">Reference proteome</keyword>
<dbReference type="Proteomes" id="UP000243459">
    <property type="component" value="Chromosome 6"/>
</dbReference>